<proteinExistence type="predicted"/>
<dbReference type="SUPFAM" id="SSF46689">
    <property type="entry name" value="Homeodomain-like"/>
    <property type="match status" value="1"/>
</dbReference>
<dbReference type="RefSeq" id="WP_353866377.1">
    <property type="nucleotide sequence ID" value="NZ_CP088295.1"/>
</dbReference>
<evidence type="ECO:0000313" key="2">
    <source>
        <dbReference type="EMBL" id="UUY05939.1"/>
    </source>
</evidence>
<evidence type="ECO:0000259" key="1">
    <source>
        <dbReference type="Pfam" id="PF18598"/>
    </source>
</evidence>
<name>A0ABY5PML9_9ACTN</name>
<dbReference type="Pfam" id="PF18598">
    <property type="entry name" value="TetR_C_36"/>
    <property type="match status" value="1"/>
</dbReference>
<organism evidence="2 3">
    <name type="scientific">Svornostia abyssi</name>
    <dbReference type="NCBI Taxonomy" id="2898438"/>
    <lineage>
        <taxon>Bacteria</taxon>
        <taxon>Bacillati</taxon>
        <taxon>Actinomycetota</taxon>
        <taxon>Thermoleophilia</taxon>
        <taxon>Solirubrobacterales</taxon>
        <taxon>Baekduiaceae</taxon>
        <taxon>Svornostia</taxon>
    </lineage>
</organism>
<sequence>MAGGARASSSSARREVAFRRATEADAYELARRMFLSGERVDMQALATELGISRATLHRWVQTREALLDRVLGDLADEYFTRARRAATGAPDDVIVAVAEGVARATIASGAISGFVRREPELALRLMLRDDASVRRVLVGRLRGVLQDVLPDEAEGLEGFAAATVQLGLLLVWPTLVAGDEPSGERVAEICRALLAGARAGELSGGR</sequence>
<feature type="domain" description="QsdR TetR regulatory C-terminal" evidence="1">
    <location>
        <begin position="92"/>
        <end position="194"/>
    </location>
</feature>
<dbReference type="Gene3D" id="1.10.357.10">
    <property type="entry name" value="Tetracycline Repressor, domain 2"/>
    <property type="match status" value="1"/>
</dbReference>
<dbReference type="Proteomes" id="UP001058860">
    <property type="component" value="Chromosome"/>
</dbReference>
<evidence type="ECO:0000313" key="3">
    <source>
        <dbReference type="Proteomes" id="UP001058860"/>
    </source>
</evidence>
<gene>
    <name evidence="2" type="ORF">LRS13_10600</name>
</gene>
<dbReference type="EMBL" id="CP088295">
    <property type="protein sequence ID" value="UUY05939.1"/>
    <property type="molecule type" value="Genomic_DNA"/>
</dbReference>
<reference evidence="3" key="1">
    <citation type="submission" date="2021-11" db="EMBL/GenBank/DDBJ databases">
        <title>Cultivation dependent microbiological survey of springs from the worlds oldest radium mine currently devoted to the extraction of radon-saturated water.</title>
        <authorList>
            <person name="Kapinusova G."/>
            <person name="Smrhova T."/>
            <person name="Strejcek M."/>
            <person name="Suman J."/>
            <person name="Jani K."/>
            <person name="Pajer P."/>
            <person name="Uhlik O."/>
        </authorList>
    </citation>
    <scope>NUCLEOTIDE SEQUENCE [LARGE SCALE GENOMIC DNA]</scope>
    <source>
        <strain evidence="3">J379</strain>
    </source>
</reference>
<keyword evidence="3" id="KW-1185">Reference proteome</keyword>
<protein>
    <recommendedName>
        <fullName evidence="1">QsdR TetR regulatory C-terminal domain-containing protein</fullName>
    </recommendedName>
</protein>
<accession>A0ABY5PML9</accession>
<dbReference type="InterPro" id="IPR041485">
    <property type="entry name" value="TetR_C_36"/>
</dbReference>
<dbReference type="InterPro" id="IPR009057">
    <property type="entry name" value="Homeodomain-like_sf"/>
</dbReference>